<protein>
    <recommendedName>
        <fullName evidence="2">RNase H type-1 domain-containing protein</fullName>
    </recommendedName>
</protein>
<dbReference type="EMBL" id="JAWPEI010000009">
    <property type="protein sequence ID" value="KAK4716420.1"/>
    <property type="molecule type" value="Genomic_DNA"/>
</dbReference>
<dbReference type="Gene3D" id="3.30.420.10">
    <property type="entry name" value="Ribonuclease H-like superfamily/Ribonuclease H"/>
    <property type="match status" value="1"/>
</dbReference>
<sequence>MKGYKPKLHYHYVYWELPQEGGLKSNTNGASRGNPGESTFSFCVRNHDGNLLYAEASMIGIKTYLEDEIVAILKALRYCKCNKILKVLIETDSLGVAKMIRKEWKIPWNQAKEMEEVQEIMQDIQARIKHVFREANQLVEKLVNETYIQHGIKQWTNFQQL</sequence>
<keyword evidence="4" id="KW-1185">Reference proteome</keyword>
<name>A0AAV9KVN8_9SOLN</name>
<accession>A0AAV9KVN8</accession>
<evidence type="ECO:0000313" key="3">
    <source>
        <dbReference type="EMBL" id="KAK4716420.1"/>
    </source>
</evidence>
<comment type="caution">
    <text evidence="3">The sequence shown here is derived from an EMBL/GenBank/DDBJ whole genome shotgun (WGS) entry which is preliminary data.</text>
</comment>
<dbReference type="GO" id="GO:0003676">
    <property type="term" value="F:nucleic acid binding"/>
    <property type="evidence" value="ECO:0007669"/>
    <property type="project" value="InterPro"/>
</dbReference>
<dbReference type="Pfam" id="PF13456">
    <property type="entry name" value="RVT_3"/>
    <property type="match status" value="1"/>
</dbReference>
<gene>
    <name evidence="3" type="ORF">R3W88_014758</name>
</gene>
<dbReference type="InterPro" id="IPR044730">
    <property type="entry name" value="RNase_H-like_dom_plant"/>
</dbReference>
<dbReference type="SUPFAM" id="SSF53098">
    <property type="entry name" value="Ribonuclease H-like"/>
    <property type="match status" value="1"/>
</dbReference>
<dbReference type="CDD" id="cd06222">
    <property type="entry name" value="RNase_H_like"/>
    <property type="match status" value="1"/>
</dbReference>
<dbReference type="InterPro" id="IPR012337">
    <property type="entry name" value="RNaseH-like_sf"/>
</dbReference>
<reference evidence="3 4" key="1">
    <citation type="submission" date="2023-10" db="EMBL/GenBank/DDBJ databases">
        <title>Genome-Wide Identification Analysis in wild type Solanum Pinnatisectum Reveals Some Genes Defensing Phytophthora Infestans.</title>
        <authorList>
            <person name="Sun C."/>
        </authorList>
    </citation>
    <scope>NUCLEOTIDE SEQUENCE [LARGE SCALE GENOMIC DNA]</scope>
    <source>
        <strain evidence="3">LQN</strain>
        <tissue evidence="3">Leaf</tissue>
    </source>
</reference>
<dbReference type="InterPro" id="IPR053151">
    <property type="entry name" value="RNase_H-like"/>
</dbReference>
<dbReference type="Proteomes" id="UP001311915">
    <property type="component" value="Unassembled WGS sequence"/>
</dbReference>
<dbReference type="AlphaFoldDB" id="A0AAV9KVN8"/>
<evidence type="ECO:0000313" key="4">
    <source>
        <dbReference type="Proteomes" id="UP001311915"/>
    </source>
</evidence>
<keyword evidence="1" id="KW-0175">Coiled coil</keyword>
<dbReference type="PANTHER" id="PTHR47723:SF24">
    <property type="entry name" value="RNASE H TYPE-1 DOMAIN-CONTAINING PROTEIN"/>
    <property type="match status" value="1"/>
</dbReference>
<dbReference type="InterPro" id="IPR002156">
    <property type="entry name" value="RNaseH_domain"/>
</dbReference>
<feature type="coiled-coil region" evidence="1">
    <location>
        <begin position="114"/>
        <end position="141"/>
    </location>
</feature>
<evidence type="ECO:0000259" key="2">
    <source>
        <dbReference type="Pfam" id="PF13456"/>
    </source>
</evidence>
<dbReference type="InterPro" id="IPR036397">
    <property type="entry name" value="RNaseH_sf"/>
</dbReference>
<feature type="domain" description="RNase H type-1" evidence="2">
    <location>
        <begin position="26"/>
        <end position="145"/>
    </location>
</feature>
<evidence type="ECO:0000256" key="1">
    <source>
        <dbReference type="SAM" id="Coils"/>
    </source>
</evidence>
<dbReference type="GO" id="GO:0004523">
    <property type="term" value="F:RNA-DNA hybrid ribonuclease activity"/>
    <property type="evidence" value="ECO:0007669"/>
    <property type="project" value="InterPro"/>
</dbReference>
<organism evidence="3 4">
    <name type="scientific">Solanum pinnatisectum</name>
    <name type="common">tansyleaf nightshade</name>
    <dbReference type="NCBI Taxonomy" id="50273"/>
    <lineage>
        <taxon>Eukaryota</taxon>
        <taxon>Viridiplantae</taxon>
        <taxon>Streptophyta</taxon>
        <taxon>Embryophyta</taxon>
        <taxon>Tracheophyta</taxon>
        <taxon>Spermatophyta</taxon>
        <taxon>Magnoliopsida</taxon>
        <taxon>eudicotyledons</taxon>
        <taxon>Gunneridae</taxon>
        <taxon>Pentapetalae</taxon>
        <taxon>asterids</taxon>
        <taxon>lamiids</taxon>
        <taxon>Solanales</taxon>
        <taxon>Solanaceae</taxon>
        <taxon>Solanoideae</taxon>
        <taxon>Solaneae</taxon>
        <taxon>Solanum</taxon>
    </lineage>
</organism>
<proteinExistence type="predicted"/>
<dbReference type="PANTHER" id="PTHR47723">
    <property type="entry name" value="OS05G0353850 PROTEIN"/>
    <property type="match status" value="1"/>
</dbReference>